<feature type="non-terminal residue" evidence="2">
    <location>
        <position position="110"/>
    </location>
</feature>
<proteinExistence type="predicted"/>
<evidence type="ECO:0000313" key="2">
    <source>
        <dbReference type="EMBL" id="GCC40366.1"/>
    </source>
</evidence>
<dbReference type="GO" id="GO:0005847">
    <property type="term" value="C:mRNA cleavage and polyadenylation specificity factor complex"/>
    <property type="evidence" value="ECO:0007669"/>
    <property type="project" value="TreeGrafter"/>
</dbReference>
<dbReference type="OrthoDB" id="331600at2759"/>
<evidence type="ECO:0000259" key="1">
    <source>
        <dbReference type="Pfam" id="PF12295"/>
    </source>
</evidence>
<dbReference type="InterPro" id="IPR022075">
    <property type="entry name" value="Symplekin_C"/>
</dbReference>
<dbReference type="EMBL" id="BEZZ01035897">
    <property type="protein sequence ID" value="GCC40366.1"/>
    <property type="molecule type" value="Genomic_DNA"/>
</dbReference>
<dbReference type="Pfam" id="PF12295">
    <property type="entry name" value="Symplekin_C"/>
    <property type="match status" value="1"/>
</dbReference>
<evidence type="ECO:0000313" key="3">
    <source>
        <dbReference type="Proteomes" id="UP000287033"/>
    </source>
</evidence>
<protein>
    <recommendedName>
        <fullName evidence="1">Symplekin C-terminal domain-containing protein</fullName>
    </recommendedName>
</protein>
<dbReference type="AlphaFoldDB" id="A0A401TCH7"/>
<dbReference type="PANTHER" id="PTHR15245:SF20">
    <property type="entry name" value="SYMPLEKIN"/>
    <property type="match status" value="1"/>
</dbReference>
<reference evidence="2 3" key="1">
    <citation type="journal article" date="2018" name="Nat. Ecol. Evol.">
        <title>Shark genomes provide insights into elasmobranch evolution and the origin of vertebrates.</title>
        <authorList>
            <person name="Hara Y"/>
            <person name="Yamaguchi K"/>
            <person name="Onimaru K"/>
            <person name="Kadota M"/>
            <person name="Koyanagi M"/>
            <person name="Keeley SD"/>
            <person name="Tatsumi K"/>
            <person name="Tanaka K"/>
            <person name="Motone F"/>
            <person name="Kageyama Y"/>
            <person name="Nozu R"/>
            <person name="Adachi N"/>
            <person name="Nishimura O"/>
            <person name="Nakagawa R"/>
            <person name="Tanegashima C"/>
            <person name="Kiyatake I"/>
            <person name="Matsumoto R"/>
            <person name="Murakumo K"/>
            <person name="Nishida K"/>
            <person name="Terakita A"/>
            <person name="Kuratani S"/>
            <person name="Sato K"/>
            <person name="Hyodo S Kuraku.S."/>
        </authorList>
    </citation>
    <scope>NUCLEOTIDE SEQUENCE [LARGE SCALE GENOMIC DNA]</scope>
</reference>
<keyword evidence="3" id="KW-1185">Reference proteome</keyword>
<dbReference type="Proteomes" id="UP000287033">
    <property type="component" value="Unassembled WGS sequence"/>
</dbReference>
<accession>A0A401TCH7</accession>
<dbReference type="STRING" id="137246.A0A401TCH7"/>
<name>A0A401TCH7_CHIPU</name>
<dbReference type="PANTHER" id="PTHR15245">
    <property type="entry name" value="SYMPLEKIN-RELATED"/>
    <property type="match status" value="1"/>
</dbReference>
<dbReference type="InterPro" id="IPR021850">
    <property type="entry name" value="Symplekin/Pta1"/>
</dbReference>
<feature type="domain" description="Symplekin C-terminal" evidence="1">
    <location>
        <begin position="19"/>
        <end position="62"/>
    </location>
</feature>
<sequence length="110" mass="12446">MCNTVSVLSEEALQCSGSSKQVWKYPKVWEGFIKCCQRTKPQSFQVLLQLPPAQLANVFEKCPELREPLLTHVRSFTPHQQNHIPKSIMTVLEANLKPDAETVEQKPAGE</sequence>
<gene>
    <name evidence="2" type="ORF">chiPu_0024258</name>
</gene>
<organism evidence="2 3">
    <name type="scientific">Chiloscyllium punctatum</name>
    <name type="common">Brownbanded bambooshark</name>
    <name type="synonym">Hemiscyllium punctatum</name>
    <dbReference type="NCBI Taxonomy" id="137246"/>
    <lineage>
        <taxon>Eukaryota</taxon>
        <taxon>Metazoa</taxon>
        <taxon>Chordata</taxon>
        <taxon>Craniata</taxon>
        <taxon>Vertebrata</taxon>
        <taxon>Chondrichthyes</taxon>
        <taxon>Elasmobranchii</taxon>
        <taxon>Galeomorphii</taxon>
        <taxon>Galeoidea</taxon>
        <taxon>Orectolobiformes</taxon>
        <taxon>Hemiscylliidae</taxon>
        <taxon>Chiloscyllium</taxon>
    </lineage>
</organism>
<comment type="caution">
    <text evidence="2">The sequence shown here is derived from an EMBL/GenBank/DDBJ whole genome shotgun (WGS) entry which is preliminary data.</text>
</comment>